<dbReference type="InterPro" id="IPR029062">
    <property type="entry name" value="Class_I_gatase-like"/>
</dbReference>
<comment type="caution">
    <text evidence="2">The sequence shown here is derived from an EMBL/GenBank/DDBJ whole genome shotgun (WGS) entry which is preliminary data.</text>
</comment>
<dbReference type="SUPFAM" id="SSF52317">
    <property type="entry name" value="Class I glutamine amidotransferase-like"/>
    <property type="match status" value="1"/>
</dbReference>
<dbReference type="PANTHER" id="PTHR42695">
    <property type="entry name" value="GLUTAMINE AMIDOTRANSFERASE YLR126C-RELATED"/>
    <property type="match status" value="1"/>
</dbReference>
<dbReference type="Proteomes" id="UP001315686">
    <property type="component" value="Unassembled WGS sequence"/>
</dbReference>
<keyword evidence="3" id="KW-1185">Reference proteome</keyword>
<dbReference type="GO" id="GO:0005829">
    <property type="term" value="C:cytosol"/>
    <property type="evidence" value="ECO:0007669"/>
    <property type="project" value="TreeGrafter"/>
</dbReference>
<evidence type="ECO:0000313" key="3">
    <source>
        <dbReference type="Proteomes" id="UP001315686"/>
    </source>
</evidence>
<name>A0AAP2CVB1_9RHOB</name>
<dbReference type="Pfam" id="PF00117">
    <property type="entry name" value="GATase"/>
    <property type="match status" value="1"/>
</dbReference>
<protein>
    <submittedName>
        <fullName evidence="2">Type 1 glutamine amidotransferase</fullName>
    </submittedName>
</protein>
<dbReference type="EMBL" id="JADQAZ010000003">
    <property type="protein sequence ID" value="MBT0959196.1"/>
    <property type="molecule type" value="Genomic_DNA"/>
</dbReference>
<dbReference type="InterPro" id="IPR044992">
    <property type="entry name" value="ChyE-like"/>
</dbReference>
<keyword evidence="2" id="KW-0315">Glutamine amidotransferase</keyword>
<evidence type="ECO:0000259" key="1">
    <source>
        <dbReference type="Pfam" id="PF00117"/>
    </source>
</evidence>
<evidence type="ECO:0000313" key="2">
    <source>
        <dbReference type="EMBL" id="MBT0959196.1"/>
    </source>
</evidence>
<dbReference type="PROSITE" id="PS51273">
    <property type="entry name" value="GATASE_TYPE_1"/>
    <property type="match status" value="1"/>
</dbReference>
<dbReference type="PANTHER" id="PTHR42695:SF5">
    <property type="entry name" value="GLUTAMINE AMIDOTRANSFERASE YLR126C-RELATED"/>
    <property type="match status" value="1"/>
</dbReference>
<accession>A0AAP2CVB1</accession>
<dbReference type="AlphaFoldDB" id="A0AAP2CVB1"/>
<organism evidence="2 3">
    <name type="scientific">Harenicola maris</name>
    <dbReference type="NCBI Taxonomy" id="2841044"/>
    <lineage>
        <taxon>Bacteria</taxon>
        <taxon>Pseudomonadati</taxon>
        <taxon>Pseudomonadota</taxon>
        <taxon>Alphaproteobacteria</taxon>
        <taxon>Rhodobacterales</taxon>
        <taxon>Paracoccaceae</taxon>
        <taxon>Harenicola</taxon>
    </lineage>
</organism>
<dbReference type="Gene3D" id="3.40.50.880">
    <property type="match status" value="1"/>
</dbReference>
<feature type="domain" description="Glutamine amidotransferase" evidence="1">
    <location>
        <begin position="73"/>
        <end position="178"/>
    </location>
</feature>
<gene>
    <name evidence="2" type="ORF">IV417_17550</name>
</gene>
<sequence>MLIGILQTGHALPEVRDKTGDFDAMFERLLGGRDFTFRTWDVVDMDFPNSVEAADGWLITGSKHGAYEDHPFIPPLEGFIRSAYAKRVPMVGVCFGHQIIAQAMGGKVEKFHNGFGLGRQTYTYGTEEIALNAWHQDQVITAPDMATTVITNGFCQHAGLLYDDRIFTMQPHPEFDATMIQGLIDIRGYGVGDEQRLAYAQSNIDKPTDSARVAEDIGDFFLMARASADKAAAEAEAQAAKGTSSGAGA</sequence>
<proteinExistence type="predicted"/>
<dbReference type="RefSeq" id="WP_327795398.1">
    <property type="nucleotide sequence ID" value="NZ_JADQAZ010000003.1"/>
</dbReference>
<dbReference type="InterPro" id="IPR017926">
    <property type="entry name" value="GATASE"/>
</dbReference>
<dbReference type="CDD" id="cd01741">
    <property type="entry name" value="GATase1_1"/>
    <property type="match status" value="1"/>
</dbReference>
<reference evidence="2 3" key="1">
    <citation type="journal article" date="2021" name="Arch. Microbiol.">
        <title>Harenicola maris gen. nov., sp. nov. isolated from the Sea of Japan shallow sediments.</title>
        <authorList>
            <person name="Romanenko L.A."/>
            <person name="Kurilenko V.V."/>
            <person name="Chernysheva N.Y."/>
            <person name="Tekutyeva L.A."/>
            <person name="Velansky P.V."/>
            <person name="Svetashev V.I."/>
            <person name="Isaeva M.P."/>
        </authorList>
    </citation>
    <scope>NUCLEOTIDE SEQUENCE [LARGE SCALE GENOMIC DNA]</scope>
    <source>
        <strain evidence="2 3">KMM 3653</strain>
    </source>
</reference>